<dbReference type="InterPro" id="IPR002509">
    <property type="entry name" value="NODB_dom"/>
</dbReference>
<feature type="domain" description="NodB homology" evidence="2">
    <location>
        <begin position="63"/>
        <end position="280"/>
    </location>
</feature>
<dbReference type="Gene3D" id="3.20.20.370">
    <property type="entry name" value="Glycoside hydrolase/deacetylase"/>
    <property type="match status" value="1"/>
</dbReference>
<dbReference type="GO" id="GO:0016810">
    <property type="term" value="F:hydrolase activity, acting on carbon-nitrogen (but not peptide) bonds"/>
    <property type="evidence" value="ECO:0007669"/>
    <property type="project" value="InterPro"/>
</dbReference>
<evidence type="ECO:0000256" key="1">
    <source>
        <dbReference type="ARBA" id="ARBA00022729"/>
    </source>
</evidence>
<dbReference type="Proteomes" id="UP001055111">
    <property type="component" value="Unassembled WGS sequence"/>
</dbReference>
<sequence>MKPHHARAVPVLMYHHVSNSPGMLTVTVEHFTQQIAYLRRAGYQTLDGDGLAAFLCGEQVPAKSVVITFDDGYLDNWVFAHPILQRWGFKALCFLVTSWPGDGPVRPTSVDASAGSPRGLSHEDSQIAIQNGKADDAIMRWSEIEAMRRARTFEFHSHTHTHRRWDHLTTSRTAKRACLKEDLRAGRNELLARLGTESRHLCWPEGFYDRDYREIALNEGFNLLYTCHRGTNTQSKRDNKDAERTIARLAVRDRPASWLATRLWVHGRPLLSRAYLSLRL</sequence>
<dbReference type="GO" id="GO:0005975">
    <property type="term" value="P:carbohydrate metabolic process"/>
    <property type="evidence" value="ECO:0007669"/>
    <property type="project" value="InterPro"/>
</dbReference>
<dbReference type="PANTHER" id="PTHR34216">
    <property type="match status" value="1"/>
</dbReference>
<dbReference type="RefSeq" id="WP_062253075.1">
    <property type="nucleotide sequence ID" value="NZ_BPUS01000019.1"/>
</dbReference>
<proteinExistence type="predicted"/>
<keyword evidence="1" id="KW-0732">Signal</keyword>
<evidence type="ECO:0000313" key="3">
    <source>
        <dbReference type="EMBL" id="GJH29048.1"/>
    </source>
</evidence>
<dbReference type="EMBL" id="BPUS01000019">
    <property type="protein sequence ID" value="GJH29048.1"/>
    <property type="molecule type" value="Genomic_DNA"/>
</dbReference>
<gene>
    <name evidence="3" type="ORF">CBA19CS42_31050</name>
</gene>
<dbReference type="InterPro" id="IPR011330">
    <property type="entry name" value="Glyco_hydro/deAcase_b/a-brl"/>
</dbReference>
<dbReference type="SUPFAM" id="SSF88713">
    <property type="entry name" value="Glycoside hydrolase/deacetylase"/>
    <property type="match status" value="1"/>
</dbReference>
<comment type="caution">
    <text evidence="3">The sequence shown here is derived from an EMBL/GenBank/DDBJ whole genome shotgun (WGS) entry which is preliminary data.</text>
</comment>
<reference evidence="3" key="1">
    <citation type="submission" date="2022-09" db="EMBL/GenBank/DDBJ databases">
        <title>Isolation and characterization of 3-chlorobenzoate degrading bacteria from soils in Shizuoka.</title>
        <authorList>
            <person name="Ifat A."/>
            <person name="Ogawa N."/>
            <person name="Kimbara K."/>
            <person name="Moriuchi R."/>
            <person name="Dohra H."/>
            <person name="Shintani M."/>
        </authorList>
    </citation>
    <scope>NUCLEOTIDE SEQUENCE</scope>
    <source>
        <strain evidence="3">19CS4-2</strain>
    </source>
</reference>
<dbReference type="AlphaFoldDB" id="A0AA37IGS4"/>
<accession>A0AA37IGS4</accession>
<evidence type="ECO:0000259" key="2">
    <source>
        <dbReference type="PROSITE" id="PS51677"/>
    </source>
</evidence>
<dbReference type="InterPro" id="IPR051398">
    <property type="entry name" value="Polysacch_Deacetylase"/>
</dbReference>
<protein>
    <submittedName>
        <fullName evidence="3">Polysaccharide deacetylase family protein</fullName>
    </submittedName>
</protein>
<name>A0AA37IGS4_9BURK</name>
<organism evidence="3 4">
    <name type="scientific">Caballeronia novacaledonica</name>
    <dbReference type="NCBI Taxonomy" id="1544861"/>
    <lineage>
        <taxon>Bacteria</taxon>
        <taxon>Pseudomonadati</taxon>
        <taxon>Pseudomonadota</taxon>
        <taxon>Betaproteobacteria</taxon>
        <taxon>Burkholderiales</taxon>
        <taxon>Burkholderiaceae</taxon>
        <taxon>Caballeronia</taxon>
    </lineage>
</organism>
<evidence type="ECO:0000313" key="4">
    <source>
        <dbReference type="Proteomes" id="UP001055111"/>
    </source>
</evidence>
<dbReference type="PROSITE" id="PS51677">
    <property type="entry name" value="NODB"/>
    <property type="match status" value="1"/>
</dbReference>
<dbReference type="PANTHER" id="PTHR34216:SF13">
    <property type="entry name" value="XYLANASE_CHITIN DEACETYLASE"/>
    <property type="match status" value="1"/>
</dbReference>
<dbReference type="CDD" id="cd10969">
    <property type="entry name" value="CE4_Ecf1_like_5s"/>
    <property type="match status" value="1"/>
</dbReference>
<dbReference type="Pfam" id="PF01522">
    <property type="entry name" value="Polysacc_deac_1"/>
    <property type="match status" value="1"/>
</dbReference>